<name>A0A182ID04_ANOAR</name>
<dbReference type="Proteomes" id="UP000075840">
    <property type="component" value="Unassembled WGS sequence"/>
</dbReference>
<dbReference type="SUPFAM" id="SSF55729">
    <property type="entry name" value="Acyl-CoA N-acyltransferases (Nat)"/>
    <property type="match status" value="1"/>
</dbReference>
<dbReference type="VEuPathDB" id="VectorBase:AARA21_009903"/>
<dbReference type="EnsemblMetazoa" id="AARA011473-RA">
    <property type="protein sequence ID" value="AARA011473-PA"/>
    <property type="gene ID" value="AARA011473"/>
</dbReference>
<feature type="domain" description="GCN5-related N-acetyltransferase Rv2170-like" evidence="1">
    <location>
        <begin position="31"/>
        <end position="78"/>
    </location>
</feature>
<evidence type="ECO:0000313" key="2">
    <source>
        <dbReference type="EnsemblMetazoa" id="AARA011473-PA"/>
    </source>
</evidence>
<sequence>MIECGDFNFTEQRHGHKILFVCIFQVVHIRYGIQLAQSLTKLVIRRGYIPFVVIRPENDASRGLYTKLGFRKAFESVRGTFVPLVGENHLQNNLTAYKQRQISNEENCTIEPAELTNGIAS</sequence>
<dbReference type="VEuPathDB" id="VectorBase:AARA011473"/>
<protein>
    <recommendedName>
        <fullName evidence="1">GCN5-related N-acetyltransferase Rv2170-like domain-containing protein</fullName>
    </recommendedName>
</protein>
<dbReference type="GO" id="GO:0016747">
    <property type="term" value="F:acyltransferase activity, transferring groups other than amino-acyl groups"/>
    <property type="evidence" value="ECO:0007669"/>
    <property type="project" value="InterPro"/>
</dbReference>
<dbReference type="Pfam" id="PF08445">
    <property type="entry name" value="FR47"/>
    <property type="match status" value="1"/>
</dbReference>
<organism evidence="2 3">
    <name type="scientific">Anopheles arabiensis</name>
    <name type="common">Mosquito</name>
    <dbReference type="NCBI Taxonomy" id="7173"/>
    <lineage>
        <taxon>Eukaryota</taxon>
        <taxon>Metazoa</taxon>
        <taxon>Ecdysozoa</taxon>
        <taxon>Arthropoda</taxon>
        <taxon>Hexapoda</taxon>
        <taxon>Insecta</taxon>
        <taxon>Pterygota</taxon>
        <taxon>Neoptera</taxon>
        <taxon>Endopterygota</taxon>
        <taxon>Diptera</taxon>
        <taxon>Nematocera</taxon>
        <taxon>Culicoidea</taxon>
        <taxon>Culicidae</taxon>
        <taxon>Anophelinae</taxon>
        <taxon>Anopheles</taxon>
    </lineage>
</organism>
<dbReference type="EMBL" id="APCN01008260">
    <property type="status" value="NOT_ANNOTATED_CDS"/>
    <property type="molecule type" value="Genomic_DNA"/>
</dbReference>
<dbReference type="AlphaFoldDB" id="A0A182ID04"/>
<dbReference type="InterPro" id="IPR013653">
    <property type="entry name" value="GCN5-like_dom"/>
</dbReference>
<proteinExistence type="predicted"/>
<evidence type="ECO:0000259" key="1">
    <source>
        <dbReference type="Pfam" id="PF08445"/>
    </source>
</evidence>
<keyword evidence="3" id="KW-1185">Reference proteome</keyword>
<dbReference type="InterPro" id="IPR016181">
    <property type="entry name" value="Acyl_CoA_acyltransferase"/>
</dbReference>
<accession>A0A182ID04</accession>
<evidence type="ECO:0000313" key="3">
    <source>
        <dbReference type="Proteomes" id="UP000075840"/>
    </source>
</evidence>
<reference evidence="2" key="1">
    <citation type="submission" date="2022-08" db="UniProtKB">
        <authorList>
            <consortium name="EnsemblMetazoa"/>
        </authorList>
    </citation>
    <scope>IDENTIFICATION</scope>
    <source>
        <strain evidence="2">Dongola</strain>
    </source>
</reference>